<comment type="caution">
    <text evidence="2">The sequence shown here is derived from an EMBL/GenBank/DDBJ whole genome shotgun (WGS) entry which is preliminary data.</text>
</comment>
<reference evidence="2 3" key="1">
    <citation type="journal article" date="2023" name="Mol. Ecol. Resour.">
        <title>Chromosome-level genome assembly of a triploid poplar Populus alba 'Berolinensis'.</title>
        <authorList>
            <person name="Chen S."/>
            <person name="Yu Y."/>
            <person name="Wang X."/>
            <person name="Wang S."/>
            <person name="Zhang T."/>
            <person name="Zhou Y."/>
            <person name="He R."/>
            <person name="Meng N."/>
            <person name="Wang Y."/>
            <person name="Liu W."/>
            <person name="Liu Z."/>
            <person name="Liu J."/>
            <person name="Guo Q."/>
            <person name="Huang H."/>
            <person name="Sederoff R.R."/>
            <person name="Wang G."/>
            <person name="Qu G."/>
            <person name="Chen S."/>
        </authorList>
    </citation>
    <scope>NUCLEOTIDE SEQUENCE [LARGE SCALE GENOMIC DNA]</scope>
    <source>
        <strain evidence="2">SC-2020</strain>
    </source>
</reference>
<accession>A0AAD6RKN2</accession>
<feature type="transmembrane region" description="Helical" evidence="1">
    <location>
        <begin position="87"/>
        <end position="105"/>
    </location>
</feature>
<sequence length="144" mass="16719">MGMPVFFEFFTDSGLLFFCRDEDNFKDNSRPVCCPLVLSFSLYIFFIYALFLCCELSVFGLFFFFFSGFFACVFLVFFWVLSLFSFPAVHGFFFFSVFSHLLWLYSQRMPSISTVETASQPLLPETARRKTKKAIDKNGTVCVV</sequence>
<keyword evidence="1" id="KW-1133">Transmembrane helix</keyword>
<protein>
    <submittedName>
        <fullName evidence="2">Uncharacterized protein</fullName>
    </submittedName>
</protein>
<organism evidence="2 3">
    <name type="scientific">Populus alba x Populus x berolinensis</name>
    <dbReference type="NCBI Taxonomy" id="444605"/>
    <lineage>
        <taxon>Eukaryota</taxon>
        <taxon>Viridiplantae</taxon>
        <taxon>Streptophyta</taxon>
        <taxon>Embryophyta</taxon>
        <taxon>Tracheophyta</taxon>
        <taxon>Spermatophyta</taxon>
        <taxon>Magnoliopsida</taxon>
        <taxon>eudicotyledons</taxon>
        <taxon>Gunneridae</taxon>
        <taxon>Pentapetalae</taxon>
        <taxon>rosids</taxon>
        <taxon>fabids</taxon>
        <taxon>Malpighiales</taxon>
        <taxon>Salicaceae</taxon>
        <taxon>Saliceae</taxon>
        <taxon>Populus</taxon>
    </lineage>
</organism>
<proteinExistence type="predicted"/>
<dbReference type="EMBL" id="JAQIZT010000001">
    <property type="protein sequence ID" value="KAJ7010798.1"/>
    <property type="molecule type" value="Genomic_DNA"/>
</dbReference>
<evidence type="ECO:0000256" key="1">
    <source>
        <dbReference type="SAM" id="Phobius"/>
    </source>
</evidence>
<gene>
    <name evidence="2" type="ORF">NC653_001304</name>
</gene>
<keyword evidence="3" id="KW-1185">Reference proteome</keyword>
<evidence type="ECO:0000313" key="3">
    <source>
        <dbReference type="Proteomes" id="UP001164929"/>
    </source>
</evidence>
<name>A0AAD6RKN2_9ROSI</name>
<dbReference type="AlphaFoldDB" id="A0AAD6RKN2"/>
<evidence type="ECO:0000313" key="2">
    <source>
        <dbReference type="EMBL" id="KAJ7010798.1"/>
    </source>
</evidence>
<keyword evidence="1" id="KW-0812">Transmembrane</keyword>
<feature type="transmembrane region" description="Helical" evidence="1">
    <location>
        <begin position="36"/>
        <end position="54"/>
    </location>
</feature>
<keyword evidence="1" id="KW-0472">Membrane</keyword>
<dbReference type="Proteomes" id="UP001164929">
    <property type="component" value="Chromosome 1"/>
</dbReference>
<feature type="transmembrane region" description="Helical" evidence="1">
    <location>
        <begin position="61"/>
        <end position="81"/>
    </location>
</feature>